<dbReference type="SUPFAM" id="SSF82657">
    <property type="entry name" value="BolA-like"/>
    <property type="match status" value="1"/>
</dbReference>
<dbReference type="Proteomes" id="UP001157974">
    <property type="component" value="Unassembled WGS sequence"/>
</dbReference>
<dbReference type="Pfam" id="PF01722">
    <property type="entry name" value="BolA"/>
    <property type="match status" value="1"/>
</dbReference>
<dbReference type="EMBL" id="JAMWBK010000008">
    <property type="protein sequence ID" value="KAJ8903095.1"/>
    <property type="molecule type" value="Genomic_DNA"/>
</dbReference>
<accession>A0AAV8UKL7</accession>
<keyword evidence="3" id="KW-1185">Reference proteome</keyword>
<dbReference type="Gene3D" id="3.30.300.90">
    <property type="entry name" value="BolA-like"/>
    <property type="match status" value="1"/>
</dbReference>
<dbReference type="PANTHER" id="PTHR46230:SF7">
    <property type="entry name" value="BOLA-LIKE PROTEIN 1"/>
    <property type="match status" value="1"/>
</dbReference>
<comment type="similarity">
    <text evidence="1">Belongs to the BolA/IbaG family.</text>
</comment>
<dbReference type="GO" id="GO:0016226">
    <property type="term" value="P:iron-sulfur cluster assembly"/>
    <property type="evidence" value="ECO:0007669"/>
    <property type="project" value="TreeGrafter"/>
</dbReference>
<organism evidence="2 3">
    <name type="scientific">Rhodosorus marinus</name>
    <dbReference type="NCBI Taxonomy" id="101924"/>
    <lineage>
        <taxon>Eukaryota</taxon>
        <taxon>Rhodophyta</taxon>
        <taxon>Stylonematophyceae</taxon>
        <taxon>Stylonematales</taxon>
        <taxon>Stylonemataceae</taxon>
        <taxon>Rhodosorus</taxon>
    </lineage>
</organism>
<sequence>MSVARGVYSARIREKLTQALNPSRLVLIDESHKHAGHREDSGLGETHFRLEIVSSSFEGERLVARHRKVYDILKDELDERVHALSLSTKTPEEAPEEATE</sequence>
<proteinExistence type="inferred from homology"/>
<protein>
    <recommendedName>
        <fullName evidence="4">BolA family transcriptional regulator</fullName>
    </recommendedName>
</protein>
<evidence type="ECO:0008006" key="4">
    <source>
        <dbReference type="Google" id="ProtNLM"/>
    </source>
</evidence>
<dbReference type="InterPro" id="IPR002634">
    <property type="entry name" value="BolA"/>
</dbReference>
<name>A0AAV8UKL7_9RHOD</name>
<evidence type="ECO:0000256" key="1">
    <source>
        <dbReference type="RuleBase" id="RU003860"/>
    </source>
</evidence>
<reference evidence="2 3" key="1">
    <citation type="journal article" date="2023" name="Nat. Commun.">
        <title>Origin of minicircular mitochondrial genomes in red algae.</title>
        <authorList>
            <person name="Lee Y."/>
            <person name="Cho C.H."/>
            <person name="Lee Y.M."/>
            <person name="Park S.I."/>
            <person name="Yang J.H."/>
            <person name="West J.A."/>
            <person name="Bhattacharya D."/>
            <person name="Yoon H.S."/>
        </authorList>
    </citation>
    <scope>NUCLEOTIDE SEQUENCE [LARGE SCALE GENOMIC DNA]</scope>
    <source>
        <strain evidence="2 3">CCMP1338</strain>
        <tissue evidence="2">Whole cell</tissue>
    </source>
</reference>
<evidence type="ECO:0000313" key="3">
    <source>
        <dbReference type="Proteomes" id="UP001157974"/>
    </source>
</evidence>
<dbReference type="AlphaFoldDB" id="A0AAV8UKL7"/>
<dbReference type="PIRSF" id="PIRSF003113">
    <property type="entry name" value="BolA"/>
    <property type="match status" value="1"/>
</dbReference>
<dbReference type="PANTHER" id="PTHR46230">
    <property type="match status" value="1"/>
</dbReference>
<comment type="caution">
    <text evidence="2">The sequence shown here is derived from an EMBL/GenBank/DDBJ whole genome shotgun (WGS) entry which is preliminary data.</text>
</comment>
<dbReference type="InterPro" id="IPR036065">
    <property type="entry name" value="BolA-like_sf"/>
</dbReference>
<evidence type="ECO:0000313" key="2">
    <source>
        <dbReference type="EMBL" id="KAJ8903095.1"/>
    </source>
</evidence>
<gene>
    <name evidence="2" type="ORF">NDN08_006410</name>
</gene>